<reference evidence="2" key="1">
    <citation type="submission" date="2021-01" db="EMBL/GenBank/DDBJ databases">
        <authorList>
            <person name="Corre E."/>
            <person name="Pelletier E."/>
            <person name="Niang G."/>
            <person name="Scheremetjew M."/>
            <person name="Finn R."/>
            <person name="Kale V."/>
            <person name="Holt S."/>
            <person name="Cochrane G."/>
            <person name="Meng A."/>
            <person name="Brown T."/>
            <person name="Cohen L."/>
        </authorList>
    </citation>
    <scope>NUCLEOTIDE SEQUENCE</scope>
    <source>
        <strain evidence="2">CCMP2084</strain>
    </source>
</reference>
<accession>A0A7S2XI60</accession>
<name>A0A7S2XI60_9STRA</name>
<sequence length="107" mass="12308">MVLFVQYNNNNSNSNNNNAHFMSTGFSQNNQRRASADMILCMPRPIREKRKSMDTVLPNKYQTTESGGRRVTIPLTTFGEEPLESEQQSPQQQQQPPDYTQNSYYAV</sequence>
<dbReference type="EMBL" id="HBHQ01001525">
    <property type="protein sequence ID" value="CAD9809144.1"/>
    <property type="molecule type" value="Transcribed_RNA"/>
</dbReference>
<gene>
    <name evidence="2" type="ORF">ASEP1449_LOCUS966</name>
</gene>
<evidence type="ECO:0000313" key="2">
    <source>
        <dbReference type="EMBL" id="CAD9809144.1"/>
    </source>
</evidence>
<protein>
    <submittedName>
        <fullName evidence="2">Uncharacterized protein</fullName>
    </submittedName>
</protein>
<proteinExistence type="predicted"/>
<feature type="region of interest" description="Disordered" evidence="1">
    <location>
        <begin position="60"/>
        <end position="107"/>
    </location>
</feature>
<dbReference type="AlphaFoldDB" id="A0A7S2XI60"/>
<feature type="compositionally biased region" description="Polar residues" evidence="1">
    <location>
        <begin position="98"/>
        <end position="107"/>
    </location>
</feature>
<organism evidence="2">
    <name type="scientific">Attheya septentrionalis</name>
    <dbReference type="NCBI Taxonomy" id="420275"/>
    <lineage>
        <taxon>Eukaryota</taxon>
        <taxon>Sar</taxon>
        <taxon>Stramenopiles</taxon>
        <taxon>Ochrophyta</taxon>
        <taxon>Bacillariophyta</taxon>
        <taxon>Coscinodiscophyceae</taxon>
        <taxon>Chaetocerotophycidae</taxon>
        <taxon>Chaetocerotales</taxon>
        <taxon>Attheyaceae</taxon>
        <taxon>Attheya</taxon>
    </lineage>
</organism>
<evidence type="ECO:0000256" key="1">
    <source>
        <dbReference type="SAM" id="MobiDB-lite"/>
    </source>
</evidence>
<feature type="compositionally biased region" description="Low complexity" evidence="1">
    <location>
        <begin position="85"/>
        <end position="97"/>
    </location>
</feature>